<proteinExistence type="predicted"/>
<dbReference type="AlphaFoldDB" id="A0A7J6QZW5"/>
<name>A0A7J6QZW5_PEROL</name>
<organism evidence="1 2">
    <name type="scientific">Perkinsus olseni</name>
    <name type="common">Perkinsus atlanticus</name>
    <dbReference type="NCBI Taxonomy" id="32597"/>
    <lineage>
        <taxon>Eukaryota</taxon>
        <taxon>Sar</taxon>
        <taxon>Alveolata</taxon>
        <taxon>Perkinsozoa</taxon>
        <taxon>Perkinsea</taxon>
        <taxon>Perkinsida</taxon>
        <taxon>Perkinsidae</taxon>
        <taxon>Perkinsus</taxon>
    </lineage>
</organism>
<accession>A0A7J6QZW5</accession>
<evidence type="ECO:0000313" key="1">
    <source>
        <dbReference type="EMBL" id="KAF4713681.1"/>
    </source>
</evidence>
<gene>
    <name evidence="1" type="ORF">FOZ62_023139</name>
</gene>
<comment type="caution">
    <text evidence="1">The sequence shown here is derived from an EMBL/GenBank/DDBJ whole genome shotgun (WGS) entry which is preliminary data.</text>
</comment>
<dbReference type="Proteomes" id="UP000574390">
    <property type="component" value="Unassembled WGS sequence"/>
</dbReference>
<reference evidence="1 2" key="1">
    <citation type="submission" date="2020-04" db="EMBL/GenBank/DDBJ databases">
        <title>Perkinsus olseni comparative genomics.</title>
        <authorList>
            <person name="Bogema D.R."/>
        </authorList>
    </citation>
    <scope>NUCLEOTIDE SEQUENCE [LARGE SCALE GENOMIC DNA]</scope>
    <source>
        <strain evidence="1">ATCC PRA-205</strain>
    </source>
</reference>
<protein>
    <submittedName>
        <fullName evidence="1">Uncharacterized protein</fullName>
    </submittedName>
</protein>
<evidence type="ECO:0000313" key="2">
    <source>
        <dbReference type="Proteomes" id="UP000574390"/>
    </source>
</evidence>
<sequence length="73" mass="7677">MLGSSSASGRAVLRLVIGISSSYSSLGSLASTQSTSGLPYHNFVRQLLEDVLEFRDKAERLATAAVSSEASKN</sequence>
<dbReference type="EMBL" id="JABANM010025996">
    <property type="protein sequence ID" value="KAF4713681.1"/>
    <property type="molecule type" value="Genomic_DNA"/>
</dbReference>